<dbReference type="InterPro" id="IPR014721">
    <property type="entry name" value="Ribsml_uS5_D2-typ_fold_subgr"/>
</dbReference>
<dbReference type="PANTHER" id="PTHR33992">
    <property type="entry name" value="RIBONUCLEASE P PROTEIN COMPONENT"/>
    <property type="match status" value="1"/>
</dbReference>
<protein>
    <recommendedName>
        <fullName evidence="6">Ribonuclease P protein component</fullName>
        <ecNumber evidence="6">3.1.26.5</ecNumber>
    </recommendedName>
</protein>
<dbReference type="GO" id="GO:0042781">
    <property type="term" value="F:3'-tRNA processing endoribonuclease activity"/>
    <property type="evidence" value="ECO:0007669"/>
    <property type="project" value="TreeGrafter"/>
</dbReference>
<keyword evidence="1" id="KW-0819">tRNA processing</keyword>
<dbReference type="GO" id="GO:0004526">
    <property type="term" value="F:ribonuclease P activity"/>
    <property type="evidence" value="ECO:0007669"/>
    <property type="project" value="UniProtKB-UniRule"/>
</dbReference>
<dbReference type="Proteomes" id="UP000185478">
    <property type="component" value="Chromosome"/>
</dbReference>
<gene>
    <name evidence="7" type="ORF">CAQU_12700</name>
</gene>
<sequence>MRRGVAARRRTLMVHLYVPGSTSTQITSTHRSPRFGFVVSKAVGNAVVRHAVTRRLRQVCAMRAHTLPDGACVVVRAFPPAATATSAELDADLCAALEKAHGRLQR</sequence>
<dbReference type="AlphaFoldDB" id="A0A1L7CIS3"/>
<dbReference type="InterPro" id="IPR000100">
    <property type="entry name" value="RNase_P"/>
</dbReference>
<dbReference type="PANTHER" id="PTHR33992:SF1">
    <property type="entry name" value="RIBONUCLEASE P PROTEIN COMPONENT"/>
    <property type="match status" value="1"/>
</dbReference>
<proteinExistence type="predicted"/>
<dbReference type="InterPro" id="IPR020568">
    <property type="entry name" value="Ribosomal_Su5_D2-typ_SF"/>
</dbReference>
<name>A0A1L7CIS3_9CORY</name>
<dbReference type="EC" id="3.1.26.5" evidence="6"/>
<dbReference type="KEGG" id="caqu:CAQU_12700"/>
<keyword evidence="5" id="KW-0694">RNA-binding</keyword>
<dbReference type="RefSeq" id="WP_245797352.1">
    <property type="nucleotide sequence ID" value="NZ_CP009245.1"/>
</dbReference>
<keyword evidence="3" id="KW-0255">Endonuclease</keyword>
<evidence type="ECO:0000256" key="4">
    <source>
        <dbReference type="ARBA" id="ARBA00022801"/>
    </source>
</evidence>
<evidence type="ECO:0000313" key="7">
    <source>
        <dbReference type="EMBL" id="APT85751.1"/>
    </source>
</evidence>
<dbReference type="EMBL" id="CP009245">
    <property type="protein sequence ID" value="APT85751.1"/>
    <property type="molecule type" value="Genomic_DNA"/>
</dbReference>
<dbReference type="NCBIfam" id="TIGR00188">
    <property type="entry name" value="rnpA"/>
    <property type="match status" value="1"/>
</dbReference>
<dbReference type="STRING" id="1431546.CAQU_12700"/>
<evidence type="ECO:0000256" key="5">
    <source>
        <dbReference type="ARBA" id="ARBA00022884"/>
    </source>
</evidence>
<accession>A0A1L7CIS3</accession>
<dbReference type="GO" id="GO:0000049">
    <property type="term" value="F:tRNA binding"/>
    <property type="evidence" value="ECO:0007669"/>
    <property type="project" value="InterPro"/>
</dbReference>
<keyword evidence="2" id="KW-0540">Nuclease</keyword>
<dbReference type="SUPFAM" id="SSF54211">
    <property type="entry name" value="Ribosomal protein S5 domain 2-like"/>
    <property type="match status" value="1"/>
</dbReference>
<evidence type="ECO:0000256" key="2">
    <source>
        <dbReference type="ARBA" id="ARBA00022722"/>
    </source>
</evidence>
<dbReference type="GO" id="GO:0030677">
    <property type="term" value="C:ribonuclease P complex"/>
    <property type="evidence" value="ECO:0007669"/>
    <property type="project" value="TreeGrafter"/>
</dbReference>
<keyword evidence="4" id="KW-0378">Hydrolase</keyword>
<dbReference type="Gene3D" id="3.30.230.10">
    <property type="match status" value="1"/>
</dbReference>
<keyword evidence="8" id="KW-1185">Reference proteome</keyword>
<evidence type="ECO:0000313" key="8">
    <source>
        <dbReference type="Proteomes" id="UP000185478"/>
    </source>
</evidence>
<organism evidence="7 8">
    <name type="scientific">Corynebacterium aquilae DSM 44791</name>
    <dbReference type="NCBI Taxonomy" id="1431546"/>
    <lineage>
        <taxon>Bacteria</taxon>
        <taxon>Bacillati</taxon>
        <taxon>Actinomycetota</taxon>
        <taxon>Actinomycetes</taxon>
        <taxon>Mycobacteriales</taxon>
        <taxon>Corynebacteriaceae</taxon>
        <taxon>Corynebacterium</taxon>
    </lineage>
</organism>
<evidence type="ECO:0000256" key="6">
    <source>
        <dbReference type="NCBIfam" id="TIGR00188"/>
    </source>
</evidence>
<dbReference type="Pfam" id="PF00825">
    <property type="entry name" value="Ribonuclease_P"/>
    <property type="match status" value="1"/>
</dbReference>
<reference evidence="7 8" key="1">
    <citation type="submission" date="2014-08" db="EMBL/GenBank/DDBJ databases">
        <title>Complete genome sequence of Corynebacterium aquilae S-613T(T) (=DSM 44791(T)), isolated from the choana of a healthy golden eagle.</title>
        <authorList>
            <person name="Ruckert C."/>
            <person name="Albersmeier A."/>
            <person name="Winkler A."/>
            <person name="Kalinowski J."/>
        </authorList>
    </citation>
    <scope>NUCLEOTIDE SEQUENCE [LARGE SCALE GENOMIC DNA]</scope>
    <source>
        <strain evidence="7 8">S-613</strain>
    </source>
</reference>
<evidence type="ECO:0000256" key="3">
    <source>
        <dbReference type="ARBA" id="ARBA00022759"/>
    </source>
</evidence>
<evidence type="ECO:0000256" key="1">
    <source>
        <dbReference type="ARBA" id="ARBA00022694"/>
    </source>
</evidence>